<keyword evidence="2" id="KW-0813">Transport</keyword>
<dbReference type="Gene3D" id="2.60.40.1210">
    <property type="entry name" value="Cellobiose dehydrogenase, cytochrome domain"/>
    <property type="match status" value="1"/>
</dbReference>
<dbReference type="OMA" id="TCYSCET"/>
<feature type="transmembrane region" description="Helical" evidence="8">
    <location>
        <begin position="367"/>
        <end position="386"/>
    </location>
</feature>
<dbReference type="HOGENOM" id="CLU_031471_1_0_1"/>
<dbReference type="SUPFAM" id="SSF49344">
    <property type="entry name" value="CBD9-like"/>
    <property type="match status" value="1"/>
</dbReference>
<feature type="region of interest" description="Disordered" evidence="7">
    <location>
        <begin position="404"/>
        <end position="423"/>
    </location>
</feature>
<dbReference type="GO" id="GO:0016020">
    <property type="term" value="C:membrane"/>
    <property type="evidence" value="ECO:0007669"/>
    <property type="project" value="UniProtKB-SubCell"/>
</dbReference>
<dbReference type="Pfam" id="PF16010">
    <property type="entry name" value="CDH-cyt"/>
    <property type="match status" value="1"/>
</dbReference>
<gene>
    <name evidence="10" type="ORF">COCHEDRAFT_1188427</name>
</gene>
<reference evidence="11" key="2">
    <citation type="journal article" date="2013" name="PLoS Genet.">
        <title>Comparative genome structure, secondary metabolite, and effector coding capacity across Cochliobolus pathogens.</title>
        <authorList>
            <person name="Condon B.J."/>
            <person name="Leng Y."/>
            <person name="Wu D."/>
            <person name="Bushley K.E."/>
            <person name="Ohm R.A."/>
            <person name="Otillar R."/>
            <person name="Martin J."/>
            <person name="Schackwitz W."/>
            <person name="Grimwood J."/>
            <person name="MohdZainudin N."/>
            <person name="Xue C."/>
            <person name="Wang R."/>
            <person name="Manning V.A."/>
            <person name="Dhillon B."/>
            <person name="Tu Z.J."/>
            <person name="Steffenson B.J."/>
            <person name="Salamov A."/>
            <person name="Sun H."/>
            <person name="Lowry S."/>
            <person name="LaButti K."/>
            <person name="Han J."/>
            <person name="Copeland A."/>
            <person name="Lindquist E."/>
            <person name="Barry K."/>
            <person name="Schmutz J."/>
            <person name="Baker S.E."/>
            <person name="Ciuffetti L.M."/>
            <person name="Grigoriev I.V."/>
            <person name="Zhong S."/>
            <person name="Turgeon B.G."/>
        </authorList>
    </citation>
    <scope>NUCLEOTIDE SEQUENCE [LARGE SCALE GENOMIC DNA]</scope>
    <source>
        <strain evidence="11">C5 / ATCC 48332 / race O</strain>
    </source>
</reference>
<evidence type="ECO:0000256" key="8">
    <source>
        <dbReference type="SAM" id="Phobius"/>
    </source>
</evidence>
<keyword evidence="3 8" id="KW-0812">Transmembrane</keyword>
<evidence type="ECO:0000256" key="6">
    <source>
        <dbReference type="ARBA" id="ARBA00023136"/>
    </source>
</evidence>
<sequence>MQLFWTQRLSRRVAATILILGIVSSVTSSQLQYCRVDESLRTDQCLALSTFHNSTTNSNDFYLVVSAKFEDRKGYAAFGTGLTMDGSLMFVIYPGAQDKEDVTLSVRTTNYHYPPQPSDDTPEHRIIKTWVEGDYHNAQVVCYGCDTWHRNSANVTSKKQNWIFSNHYDYVMQTNDLNKPMSLHTDYIPDVFTLDMTTSHHVDETPTAPELIANGRKSIGVEKDSAWKPSQLFAIHGLLLACAFVVMMPLGVAGIRSGHSNAFKIHWIIQLSSVATAASGMIWGIYLTWGHPITITTSHGAHKILGITLLVAIGLTPVLGYLHHVRYLKLGRATGVTVWHRRFGASTMSSAWVNVLLGFWIAGQSVWFFIAMIGLMGCSTSAIYFAPVWGASVTRAGGTKGEYTAVEDEEGSEQGLLRKENHT</sequence>
<dbReference type="AlphaFoldDB" id="M2UB52"/>
<feature type="transmembrane region" description="Helical" evidence="8">
    <location>
        <begin position="343"/>
        <end position="361"/>
    </location>
</feature>
<evidence type="ECO:0000313" key="10">
    <source>
        <dbReference type="EMBL" id="EMD85228.1"/>
    </source>
</evidence>
<protein>
    <recommendedName>
        <fullName evidence="9">Cytochrome b561 domain-containing protein</fullName>
    </recommendedName>
</protein>
<evidence type="ECO:0000256" key="3">
    <source>
        <dbReference type="ARBA" id="ARBA00022692"/>
    </source>
</evidence>
<dbReference type="CDD" id="cd09630">
    <property type="entry name" value="CDH_like_cytochrome"/>
    <property type="match status" value="1"/>
</dbReference>
<dbReference type="InterPro" id="IPR015920">
    <property type="entry name" value="Cellobiose_DH-like_cyt"/>
</dbReference>
<accession>M2UB52</accession>
<evidence type="ECO:0000256" key="1">
    <source>
        <dbReference type="ARBA" id="ARBA00004370"/>
    </source>
</evidence>
<keyword evidence="4" id="KW-0249">Electron transport</keyword>
<evidence type="ECO:0000256" key="5">
    <source>
        <dbReference type="ARBA" id="ARBA00022989"/>
    </source>
</evidence>
<organism evidence="10 11">
    <name type="scientific">Cochliobolus heterostrophus (strain C5 / ATCC 48332 / race O)</name>
    <name type="common">Southern corn leaf blight fungus</name>
    <name type="synonym">Bipolaris maydis</name>
    <dbReference type="NCBI Taxonomy" id="701091"/>
    <lineage>
        <taxon>Eukaryota</taxon>
        <taxon>Fungi</taxon>
        <taxon>Dikarya</taxon>
        <taxon>Ascomycota</taxon>
        <taxon>Pezizomycotina</taxon>
        <taxon>Dothideomycetes</taxon>
        <taxon>Pleosporomycetidae</taxon>
        <taxon>Pleosporales</taxon>
        <taxon>Pleosporineae</taxon>
        <taxon>Pleosporaceae</taxon>
        <taxon>Bipolaris</taxon>
    </lineage>
</organism>
<proteinExistence type="predicted"/>
<dbReference type="SMART" id="SM00665">
    <property type="entry name" value="B561"/>
    <property type="match status" value="1"/>
</dbReference>
<evidence type="ECO:0000259" key="9">
    <source>
        <dbReference type="SMART" id="SM00665"/>
    </source>
</evidence>
<feature type="transmembrane region" description="Helical" evidence="8">
    <location>
        <begin position="301"/>
        <end position="322"/>
    </location>
</feature>
<dbReference type="Proteomes" id="UP000016936">
    <property type="component" value="Unassembled WGS sequence"/>
</dbReference>
<feature type="transmembrane region" description="Helical" evidence="8">
    <location>
        <begin position="267"/>
        <end position="289"/>
    </location>
</feature>
<feature type="domain" description="Cytochrome b561" evidence="9">
    <location>
        <begin position="235"/>
        <end position="359"/>
    </location>
</feature>
<evidence type="ECO:0000256" key="4">
    <source>
        <dbReference type="ARBA" id="ARBA00022982"/>
    </source>
</evidence>
<keyword evidence="6 8" id="KW-0472">Membrane</keyword>
<comment type="subcellular location">
    <subcellularLocation>
        <location evidence="1">Membrane</location>
    </subcellularLocation>
</comment>
<dbReference type="STRING" id="701091.M2UB52"/>
<keyword evidence="11" id="KW-1185">Reference proteome</keyword>
<dbReference type="EMBL" id="KB445591">
    <property type="protein sequence ID" value="EMD85228.1"/>
    <property type="molecule type" value="Genomic_DNA"/>
</dbReference>
<keyword evidence="5 8" id="KW-1133">Transmembrane helix</keyword>
<dbReference type="PANTHER" id="PTHR47797">
    <property type="entry name" value="DEHYDROGENASE, PUTATIVE (AFU_ORTHOLOGUE AFUA_8G05805)-RELATED"/>
    <property type="match status" value="1"/>
</dbReference>
<dbReference type="CDD" id="cd08760">
    <property type="entry name" value="Cyt_b561_FRRS1_like"/>
    <property type="match status" value="1"/>
</dbReference>
<dbReference type="Gene3D" id="1.20.120.1770">
    <property type="match status" value="1"/>
</dbReference>
<dbReference type="eggNOG" id="ENOG502SQWM">
    <property type="taxonomic scope" value="Eukaryota"/>
</dbReference>
<name>M2UB52_COCH5</name>
<feature type="transmembrane region" description="Helical" evidence="8">
    <location>
        <begin position="233"/>
        <end position="255"/>
    </location>
</feature>
<dbReference type="InterPro" id="IPR006593">
    <property type="entry name" value="Cyt_b561/ferric_Rdtase_TM"/>
</dbReference>
<reference evidence="10 11" key="1">
    <citation type="journal article" date="2012" name="PLoS Pathog.">
        <title>Diverse lifestyles and strategies of plant pathogenesis encoded in the genomes of eighteen Dothideomycetes fungi.</title>
        <authorList>
            <person name="Ohm R.A."/>
            <person name="Feau N."/>
            <person name="Henrissat B."/>
            <person name="Schoch C.L."/>
            <person name="Horwitz B.A."/>
            <person name="Barry K.W."/>
            <person name="Condon B.J."/>
            <person name="Copeland A.C."/>
            <person name="Dhillon B."/>
            <person name="Glaser F."/>
            <person name="Hesse C.N."/>
            <person name="Kosti I."/>
            <person name="LaButti K."/>
            <person name="Lindquist E.A."/>
            <person name="Lucas S."/>
            <person name="Salamov A.A."/>
            <person name="Bradshaw R.E."/>
            <person name="Ciuffetti L."/>
            <person name="Hamelin R.C."/>
            <person name="Kema G.H.J."/>
            <person name="Lawrence C."/>
            <person name="Scott J.A."/>
            <person name="Spatafora J.W."/>
            <person name="Turgeon B.G."/>
            <person name="de Wit P.J.G.M."/>
            <person name="Zhong S."/>
            <person name="Goodwin S.B."/>
            <person name="Grigoriev I.V."/>
        </authorList>
    </citation>
    <scope>NUCLEOTIDE SEQUENCE [LARGE SCALE GENOMIC DNA]</scope>
    <source>
        <strain evidence="11">C5 / ATCC 48332 / race O</strain>
    </source>
</reference>
<evidence type="ECO:0000256" key="7">
    <source>
        <dbReference type="SAM" id="MobiDB-lite"/>
    </source>
</evidence>
<evidence type="ECO:0000313" key="11">
    <source>
        <dbReference type="Proteomes" id="UP000016936"/>
    </source>
</evidence>
<dbReference type="PANTHER" id="PTHR47797:SF3">
    <property type="entry name" value="CYTOCHROME B561 DOMAIN-CONTAINING PROTEIN"/>
    <property type="match status" value="1"/>
</dbReference>
<evidence type="ECO:0000256" key="2">
    <source>
        <dbReference type="ARBA" id="ARBA00022448"/>
    </source>
</evidence>